<dbReference type="Pfam" id="PF00005">
    <property type="entry name" value="ABC_tran"/>
    <property type="match status" value="1"/>
</dbReference>
<evidence type="ECO:0000313" key="5">
    <source>
        <dbReference type="EMBL" id="PNU01277.1"/>
    </source>
</evidence>
<dbReference type="OrthoDB" id="9801958at2"/>
<dbReference type="KEGG" id="cthd:CDO33_11435"/>
<name>A0A2K2FR67_9CLOT</name>
<accession>A0A2K2FR67</accession>
<keyword evidence="1" id="KW-0813">Transport</keyword>
<dbReference type="Gene3D" id="3.40.50.300">
    <property type="entry name" value="P-loop containing nucleotide triphosphate hydrolases"/>
    <property type="match status" value="1"/>
</dbReference>
<dbReference type="InterPro" id="IPR027417">
    <property type="entry name" value="P-loop_NTPase"/>
</dbReference>
<gene>
    <name evidence="5" type="ORF">CDQ84_02515</name>
</gene>
<reference evidence="5 6" key="1">
    <citation type="submission" date="2017-06" db="EMBL/GenBank/DDBJ databases">
        <title>Investigating the central metabolism of Clostridium thermosuccinogenes.</title>
        <authorList>
            <person name="Koendjbiharie J.G."/>
            <person name="van Kranenburg R."/>
        </authorList>
    </citation>
    <scope>NUCLEOTIDE SEQUENCE [LARGE SCALE GENOMIC DNA]</scope>
    <source>
        <strain evidence="5 6">DSM 5806</strain>
    </source>
</reference>
<dbReference type="Proteomes" id="UP000236151">
    <property type="component" value="Unassembled WGS sequence"/>
</dbReference>
<dbReference type="InterPro" id="IPR050166">
    <property type="entry name" value="ABC_transporter_ATP-bind"/>
</dbReference>
<dbReference type="InterPro" id="IPR003593">
    <property type="entry name" value="AAA+_ATPase"/>
</dbReference>
<keyword evidence="2" id="KW-0547">Nucleotide-binding</keyword>
<proteinExistence type="predicted"/>
<organism evidence="5 6">
    <name type="scientific">Clostridium thermosuccinogenes</name>
    <dbReference type="NCBI Taxonomy" id="84032"/>
    <lineage>
        <taxon>Bacteria</taxon>
        <taxon>Bacillati</taxon>
        <taxon>Bacillota</taxon>
        <taxon>Clostridia</taxon>
        <taxon>Eubacteriales</taxon>
        <taxon>Clostridiaceae</taxon>
        <taxon>Clostridium</taxon>
    </lineage>
</organism>
<dbReference type="PROSITE" id="PS00211">
    <property type="entry name" value="ABC_TRANSPORTER_1"/>
    <property type="match status" value="1"/>
</dbReference>
<dbReference type="EMBL" id="NIOJ01000003">
    <property type="protein sequence ID" value="PNU01277.1"/>
    <property type="molecule type" value="Genomic_DNA"/>
</dbReference>
<dbReference type="GO" id="GO:0005524">
    <property type="term" value="F:ATP binding"/>
    <property type="evidence" value="ECO:0007669"/>
    <property type="project" value="UniProtKB-KW"/>
</dbReference>
<dbReference type="SMART" id="SM00382">
    <property type="entry name" value="AAA"/>
    <property type="match status" value="1"/>
</dbReference>
<keyword evidence="3" id="KW-0067">ATP-binding</keyword>
<dbReference type="PANTHER" id="PTHR42788">
    <property type="entry name" value="TAURINE IMPORT ATP-BINDING PROTEIN-RELATED"/>
    <property type="match status" value="1"/>
</dbReference>
<evidence type="ECO:0000313" key="6">
    <source>
        <dbReference type="Proteomes" id="UP000236151"/>
    </source>
</evidence>
<evidence type="ECO:0000259" key="4">
    <source>
        <dbReference type="PROSITE" id="PS50893"/>
    </source>
</evidence>
<feature type="domain" description="ABC transporter" evidence="4">
    <location>
        <begin position="3"/>
        <end position="196"/>
    </location>
</feature>
<dbReference type="SUPFAM" id="SSF52540">
    <property type="entry name" value="P-loop containing nucleoside triphosphate hydrolases"/>
    <property type="match status" value="1"/>
</dbReference>
<evidence type="ECO:0000256" key="2">
    <source>
        <dbReference type="ARBA" id="ARBA00022741"/>
    </source>
</evidence>
<sequence length="196" mass="21525">MDIVVSEITKRFGSILVLDRFSATFPKSELTFLMGPSGCGKTTFLNILMGFISPDEGTISGVPELKSAVFQEDRLCESFNAVSNVRLACDRKVDKNTIISHLERIGLKGSLSKPVSELSGGMKRRVAIVRAMLAESDILFLDEPFKGLDDETKKTTMQYVKDNMGKRTVIMVTHDMDEVKALGGRLITMSGKPASL</sequence>
<evidence type="ECO:0000256" key="3">
    <source>
        <dbReference type="ARBA" id="ARBA00022840"/>
    </source>
</evidence>
<dbReference type="AlphaFoldDB" id="A0A2K2FR67"/>
<dbReference type="InterPro" id="IPR003439">
    <property type="entry name" value="ABC_transporter-like_ATP-bd"/>
</dbReference>
<dbReference type="PANTHER" id="PTHR42788:SF13">
    <property type="entry name" value="ALIPHATIC SULFONATES IMPORT ATP-BINDING PROTEIN SSUB"/>
    <property type="match status" value="1"/>
</dbReference>
<comment type="caution">
    <text evidence="5">The sequence shown here is derived from an EMBL/GenBank/DDBJ whole genome shotgun (WGS) entry which is preliminary data.</text>
</comment>
<protein>
    <recommendedName>
        <fullName evidence="4">ABC transporter domain-containing protein</fullName>
    </recommendedName>
</protein>
<keyword evidence="6" id="KW-1185">Reference proteome</keyword>
<evidence type="ECO:0000256" key="1">
    <source>
        <dbReference type="ARBA" id="ARBA00022448"/>
    </source>
</evidence>
<dbReference type="RefSeq" id="WP_103080133.1">
    <property type="nucleotide sequence ID" value="NZ_CP021850.1"/>
</dbReference>
<dbReference type="InterPro" id="IPR017871">
    <property type="entry name" value="ABC_transporter-like_CS"/>
</dbReference>
<dbReference type="PROSITE" id="PS50893">
    <property type="entry name" value="ABC_TRANSPORTER_2"/>
    <property type="match status" value="1"/>
</dbReference>
<dbReference type="GO" id="GO:0016887">
    <property type="term" value="F:ATP hydrolysis activity"/>
    <property type="evidence" value="ECO:0007669"/>
    <property type="project" value="InterPro"/>
</dbReference>